<evidence type="ECO:0000256" key="2">
    <source>
        <dbReference type="ARBA" id="ARBA00010961"/>
    </source>
</evidence>
<dbReference type="GO" id="GO:0006313">
    <property type="term" value="P:DNA transposition"/>
    <property type="evidence" value="ECO:0007669"/>
    <property type="project" value="UniProtKB-UniRule"/>
</dbReference>
<dbReference type="EMBL" id="NPOA01000036">
    <property type="protein sequence ID" value="PAV27585.1"/>
    <property type="molecule type" value="Genomic_DNA"/>
</dbReference>
<dbReference type="InterPro" id="IPR001207">
    <property type="entry name" value="Transposase_mutator"/>
</dbReference>
<gene>
    <name evidence="7" type="ORF">CIL05_21345</name>
</gene>
<dbReference type="GO" id="GO:0003677">
    <property type="term" value="F:DNA binding"/>
    <property type="evidence" value="ECO:0007669"/>
    <property type="project" value="UniProtKB-UniRule"/>
</dbReference>
<evidence type="ECO:0000256" key="5">
    <source>
        <dbReference type="ARBA" id="ARBA00023172"/>
    </source>
</evidence>
<evidence type="ECO:0000256" key="1">
    <source>
        <dbReference type="ARBA" id="ARBA00002190"/>
    </source>
</evidence>
<evidence type="ECO:0000313" key="7">
    <source>
        <dbReference type="EMBL" id="PAV27585.1"/>
    </source>
</evidence>
<dbReference type="GO" id="GO:0004803">
    <property type="term" value="F:transposase activity"/>
    <property type="evidence" value="ECO:0007669"/>
    <property type="project" value="UniProtKB-UniRule"/>
</dbReference>
<evidence type="ECO:0000313" key="8">
    <source>
        <dbReference type="Proteomes" id="UP000218887"/>
    </source>
</evidence>
<dbReference type="Proteomes" id="UP000218887">
    <property type="component" value="Unassembled WGS sequence"/>
</dbReference>
<sequence length="392" mass="46247">MTQLQFNLDFEKIKDEVMQSDLNDVVKSSIVILFNQYMETERDQYMKTSSYERDEDRIDYRNGYYERELILSVGRLALKVPRTRSGEFATEIFEKYKRCDKSFLLSMLEMVVNGVSTRKVTKIVEQLCGEKVSKSMVSELTKKLDPVVKEWAERPLNLQYYNYIFVDAMYIKVREYHKVVSKAVYIALGVNSQDRREIIGFKVTNKESTEGWNEFFESLKARGLQSPKLVISDAHEGLKAAIKKSFLNTSWQRCTVHFLRNIVKEMPKKESKEARDHLKEIFRASTIDISRMLKNEFIEKYEDDKKYTKAIETLDAGYEDAIQFYEEDKDTHIHIRSTNVLERLNSEVRRREQVIRIFPNVNSAFRLIGAVLMDCEETMDNGNKKFIYRKKE</sequence>
<name>A0A2A2I8X9_9BACI</name>
<protein>
    <recommendedName>
        <fullName evidence="6">Mutator family transposase</fullName>
    </recommendedName>
</protein>
<accession>A0A2A2I8X9</accession>
<dbReference type="OrthoDB" id="9779930at2"/>
<keyword evidence="4 6" id="KW-0238">DNA-binding</keyword>
<evidence type="ECO:0000256" key="3">
    <source>
        <dbReference type="ARBA" id="ARBA00022578"/>
    </source>
</evidence>
<keyword evidence="6" id="KW-0814">Transposable element</keyword>
<reference evidence="7 8" key="1">
    <citation type="submission" date="2017-08" db="EMBL/GenBank/DDBJ databases">
        <title>Virgibacillus indicus sp. nov. and Virgibacillus profoundi sp. nov, two moderately halophilic bacteria isolated from marine sediment by using the Microfluidic Streak Plate.</title>
        <authorList>
            <person name="Xu B."/>
            <person name="Hu B."/>
            <person name="Wang J."/>
            <person name="Zhu Y."/>
            <person name="Huang L."/>
            <person name="Du W."/>
            <person name="Huang Y."/>
        </authorList>
    </citation>
    <scope>NUCLEOTIDE SEQUENCE [LARGE SCALE GENOMIC DNA]</scope>
    <source>
        <strain evidence="7 8">IO3-P3-H5</strain>
    </source>
</reference>
<dbReference type="RefSeq" id="WP_095657540.1">
    <property type="nucleotide sequence ID" value="NZ_NPOA01000036.1"/>
</dbReference>
<keyword evidence="5 6" id="KW-0233">DNA recombination</keyword>
<comment type="caution">
    <text evidence="7">The sequence shown here is derived from an EMBL/GenBank/DDBJ whole genome shotgun (WGS) entry which is preliminary data.</text>
</comment>
<dbReference type="PANTHER" id="PTHR33217:SF7">
    <property type="entry name" value="TRANSPOSASE FOR INSERTION SEQUENCE ELEMENT IS1081"/>
    <property type="match status" value="1"/>
</dbReference>
<keyword evidence="3 6" id="KW-0815">Transposition</keyword>
<dbReference type="Pfam" id="PF00872">
    <property type="entry name" value="Transposase_mut"/>
    <property type="match status" value="1"/>
</dbReference>
<proteinExistence type="inferred from homology"/>
<dbReference type="NCBIfam" id="NF033543">
    <property type="entry name" value="transpos_IS256"/>
    <property type="match status" value="1"/>
</dbReference>
<dbReference type="PANTHER" id="PTHR33217">
    <property type="entry name" value="TRANSPOSASE FOR INSERTION SEQUENCE ELEMENT IS1081"/>
    <property type="match status" value="1"/>
</dbReference>
<dbReference type="AlphaFoldDB" id="A0A2A2I8X9"/>
<comment type="function">
    <text evidence="1 6">Required for the transposition of the insertion element.</text>
</comment>
<evidence type="ECO:0000256" key="6">
    <source>
        <dbReference type="RuleBase" id="RU365089"/>
    </source>
</evidence>
<organism evidence="7 8">
    <name type="scientific">Virgibacillus profundi</name>
    <dbReference type="NCBI Taxonomy" id="2024555"/>
    <lineage>
        <taxon>Bacteria</taxon>
        <taxon>Bacillati</taxon>
        <taxon>Bacillota</taxon>
        <taxon>Bacilli</taxon>
        <taxon>Bacillales</taxon>
        <taxon>Bacillaceae</taxon>
        <taxon>Virgibacillus</taxon>
    </lineage>
</organism>
<evidence type="ECO:0000256" key="4">
    <source>
        <dbReference type="ARBA" id="ARBA00023125"/>
    </source>
</evidence>
<keyword evidence="8" id="KW-1185">Reference proteome</keyword>
<comment type="similarity">
    <text evidence="2 6">Belongs to the transposase mutator family.</text>
</comment>